<name>A0ACB5TDS5_AMBMO</name>
<protein>
    <submittedName>
        <fullName evidence="1">Unnamed protein product</fullName>
    </submittedName>
</protein>
<dbReference type="Proteomes" id="UP001165064">
    <property type="component" value="Unassembled WGS sequence"/>
</dbReference>
<gene>
    <name evidence="1" type="ORF">Amon02_000796400</name>
</gene>
<dbReference type="EMBL" id="BSXS01006854">
    <property type="protein sequence ID" value="GME86395.1"/>
    <property type="molecule type" value="Genomic_DNA"/>
</dbReference>
<proteinExistence type="predicted"/>
<keyword evidence="2" id="KW-1185">Reference proteome</keyword>
<evidence type="ECO:0000313" key="1">
    <source>
        <dbReference type="EMBL" id="GME86395.1"/>
    </source>
</evidence>
<reference evidence="1" key="1">
    <citation type="submission" date="2023-04" db="EMBL/GenBank/DDBJ databases">
        <title>Ambrosiozyma monospora NBRC 10751.</title>
        <authorList>
            <person name="Ichikawa N."/>
            <person name="Sato H."/>
            <person name="Tonouchi N."/>
        </authorList>
    </citation>
    <scope>NUCLEOTIDE SEQUENCE</scope>
    <source>
        <strain evidence="1">NBRC 10751</strain>
    </source>
</reference>
<evidence type="ECO:0000313" key="2">
    <source>
        <dbReference type="Proteomes" id="UP001165064"/>
    </source>
</evidence>
<sequence length="136" mass="16239">MTAFQGEQRPPVRQHPLQQQQFQQQYEPHQQAQQQQQEDEELDQDALEQQELEEQLIQQQQNPRMTSQLRHGLPNNETYFEQIADHYFNHFDDKRHLQSGNPKPEDESYKIPDWKSQPDKKKTTVGALVMCLNLDK</sequence>
<accession>A0ACB5TDS5</accession>
<comment type="caution">
    <text evidence="1">The sequence shown here is derived from an EMBL/GenBank/DDBJ whole genome shotgun (WGS) entry which is preliminary data.</text>
</comment>
<organism evidence="1 2">
    <name type="scientific">Ambrosiozyma monospora</name>
    <name type="common">Yeast</name>
    <name type="synonym">Endomycopsis monosporus</name>
    <dbReference type="NCBI Taxonomy" id="43982"/>
    <lineage>
        <taxon>Eukaryota</taxon>
        <taxon>Fungi</taxon>
        <taxon>Dikarya</taxon>
        <taxon>Ascomycota</taxon>
        <taxon>Saccharomycotina</taxon>
        <taxon>Pichiomycetes</taxon>
        <taxon>Pichiales</taxon>
        <taxon>Pichiaceae</taxon>
        <taxon>Ambrosiozyma</taxon>
    </lineage>
</organism>